<name>A0ACC1RV25_9HYPO</name>
<organism evidence="1 2">
    <name type="scientific">Fusarium decemcellulare</name>
    <dbReference type="NCBI Taxonomy" id="57161"/>
    <lineage>
        <taxon>Eukaryota</taxon>
        <taxon>Fungi</taxon>
        <taxon>Dikarya</taxon>
        <taxon>Ascomycota</taxon>
        <taxon>Pezizomycotina</taxon>
        <taxon>Sordariomycetes</taxon>
        <taxon>Hypocreomycetidae</taxon>
        <taxon>Hypocreales</taxon>
        <taxon>Nectriaceae</taxon>
        <taxon>Fusarium</taxon>
        <taxon>Fusarium decemcellulare species complex</taxon>
    </lineage>
</organism>
<keyword evidence="2" id="KW-1185">Reference proteome</keyword>
<protein>
    <submittedName>
        <fullName evidence="1">Uncharacterized protein</fullName>
    </submittedName>
</protein>
<dbReference type="Proteomes" id="UP001148629">
    <property type="component" value="Unassembled WGS sequence"/>
</dbReference>
<gene>
    <name evidence="1" type="ORF">NM208_g11245</name>
</gene>
<evidence type="ECO:0000313" key="1">
    <source>
        <dbReference type="EMBL" id="KAJ3526326.1"/>
    </source>
</evidence>
<proteinExistence type="predicted"/>
<dbReference type="EMBL" id="JANRMS010001753">
    <property type="protein sequence ID" value="KAJ3526326.1"/>
    <property type="molecule type" value="Genomic_DNA"/>
</dbReference>
<sequence>MNSHDALIDSCSRWAGYPCNLLRLNQLKSSLDRHRRDLVDNEKRLFNPDREDIHLLELNDGDRGYQPKQIQSSGSLRQHLLQNRKDSKCRFIFFQTEHSRSSLSCSRHSFSYTLSFYQVPPSFLDFVSSFGSTSEPLDCLMTGFHSDDTLSTFNDSLLEIPKLGRSGLEHRMQYLLRSVEPSTDDGEVKWNVRQMAVYHSYDFVEGRMLWINVKTNSLMRDRIQEATTELPMLRSGATNDVPKSFVATLATHIIHLEWCDNHWRQCINDMERKIQAVLVKAKTAQIDHPSNLNASTIQRALTIQRTNGSTIGLSEKSASATPKQGIWNLLKRLSPYGDGAENKDTLPHASPSKPMRKPGHQEDYNSAKQLDSLKILNTFSFGEMQSLHYYAELLEKYRLVMELSRQTLRDIAEHYQGLLNRDNLPVEIKENCKQEVQLFVAQVERIRKNLEIRITQVNSLVGWLQDGKALFDGILQYRSVQVGRIFTESSYLQSEKMERIAYKTEKETISMHIITCVTLAFLPGTFVAAFFQSGLIEINKDATGLANAVAFHPTAFKLFATICFPLMLLTFILWVLLFKYLSRRARGRLGELAGRKDV</sequence>
<comment type="caution">
    <text evidence="1">The sequence shown here is derived from an EMBL/GenBank/DDBJ whole genome shotgun (WGS) entry which is preliminary data.</text>
</comment>
<accession>A0ACC1RV25</accession>
<evidence type="ECO:0000313" key="2">
    <source>
        <dbReference type="Proteomes" id="UP001148629"/>
    </source>
</evidence>
<reference evidence="1" key="1">
    <citation type="submission" date="2022-08" db="EMBL/GenBank/DDBJ databases">
        <title>Genome Sequence of Fusarium decemcellulare.</title>
        <authorList>
            <person name="Buettner E."/>
        </authorList>
    </citation>
    <scope>NUCLEOTIDE SEQUENCE</scope>
    <source>
        <strain evidence="1">Babe19</strain>
    </source>
</reference>